<dbReference type="Proteomes" id="UP000503640">
    <property type="component" value="Unassembled WGS sequence"/>
</dbReference>
<dbReference type="GO" id="GO:0005525">
    <property type="term" value="F:GTP binding"/>
    <property type="evidence" value="ECO:0007669"/>
    <property type="project" value="UniProtKB-UniRule"/>
</dbReference>
<evidence type="ECO:0000256" key="2">
    <source>
        <dbReference type="ARBA" id="ARBA00022679"/>
    </source>
</evidence>
<dbReference type="EC" id="2.7.7.77" evidence="8"/>
<feature type="domain" description="MobA-like NTP transferase" evidence="9">
    <location>
        <begin position="16"/>
        <end position="158"/>
    </location>
</feature>
<dbReference type="CDD" id="cd02503">
    <property type="entry name" value="MobA"/>
    <property type="match status" value="1"/>
</dbReference>
<accession>A0A7I9VGL8</accession>
<evidence type="ECO:0000256" key="3">
    <source>
        <dbReference type="ARBA" id="ARBA00022723"/>
    </source>
</evidence>
<proteinExistence type="inferred from homology"/>
<evidence type="ECO:0000256" key="8">
    <source>
        <dbReference type="HAMAP-Rule" id="MF_00316"/>
    </source>
</evidence>
<dbReference type="GO" id="GO:0061603">
    <property type="term" value="F:molybdenum cofactor guanylyltransferase activity"/>
    <property type="evidence" value="ECO:0007669"/>
    <property type="project" value="UniProtKB-EC"/>
</dbReference>
<evidence type="ECO:0000256" key="7">
    <source>
        <dbReference type="ARBA" id="ARBA00023150"/>
    </source>
</evidence>
<dbReference type="Pfam" id="PF12804">
    <property type="entry name" value="NTP_transf_3"/>
    <property type="match status" value="1"/>
</dbReference>
<name>A0A7I9VGL8_9BACT</name>
<keyword evidence="3 8" id="KW-0479">Metal-binding</keyword>
<dbReference type="HAMAP" id="MF_00316">
    <property type="entry name" value="MobA"/>
    <property type="match status" value="1"/>
</dbReference>
<evidence type="ECO:0000256" key="4">
    <source>
        <dbReference type="ARBA" id="ARBA00022741"/>
    </source>
</evidence>
<dbReference type="InterPro" id="IPR029044">
    <property type="entry name" value="Nucleotide-diphossugar_trans"/>
</dbReference>
<dbReference type="RefSeq" id="WP_176062194.1">
    <property type="nucleotide sequence ID" value="NZ_BJTG01000001.1"/>
</dbReference>
<dbReference type="InterPro" id="IPR025877">
    <property type="entry name" value="MobA-like_NTP_Trfase"/>
</dbReference>
<comment type="caution">
    <text evidence="8">Lacks conserved residue(s) required for the propagation of feature annotation.</text>
</comment>
<keyword evidence="1 8" id="KW-0963">Cytoplasm</keyword>
<evidence type="ECO:0000259" key="9">
    <source>
        <dbReference type="Pfam" id="PF12804"/>
    </source>
</evidence>
<keyword evidence="4 8" id="KW-0547">Nucleotide-binding</keyword>
<feature type="binding site" evidence="8">
    <location>
        <position position="105"/>
    </location>
    <ligand>
        <name>GTP</name>
        <dbReference type="ChEBI" id="CHEBI:37565"/>
    </ligand>
</feature>
<organism evidence="10 11">
    <name type="scientific">Anaeromyxobacter diazotrophicus</name>
    <dbReference type="NCBI Taxonomy" id="2590199"/>
    <lineage>
        <taxon>Bacteria</taxon>
        <taxon>Pseudomonadati</taxon>
        <taxon>Myxococcota</taxon>
        <taxon>Myxococcia</taxon>
        <taxon>Myxococcales</taxon>
        <taxon>Cystobacterineae</taxon>
        <taxon>Anaeromyxobacteraceae</taxon>
        <taxon>Anaeromyxobacter</taxon>
    </lineage>
</organism>
<evidence type="ECO:0000313" key="10">
    <source>
        <dbReference type="EMBL" id="GEJ55389.1"/>
    </source>
</evidence>
<comment type="catalytic activity">
    <reaction evidence="8">
        <text>Mo-molybdopterin + GTP + H(+) = Mo-molybdopterin guanine dinucleotide + diphosphate</text>
        <dbReference type="Rhea" id="RHEA:34243"/>
        <dbReference type="ChEBI" id="CHEBI:15378"/>
        <dbReference type="ChEBI" id="CHEBI:33019"/>
        <dbReference type="ChEBI" id="CHEBI:37565"/>
        <dbReference type="ChEBI" id="CHEBI:71302"/>
        <dbReference type="ChEBI" id="CHEBI:71310"/>
        <dbReference type="EC" id="2.7.7.77"/>
    </reaction>
</comment>
<keyword evidence="2 8" id="KW-0808">Transferase</keyword>
<evidence type="ECO:0000256" key="5">
    <source>
        <dbReference type="ARBA" id="ARBA00022842"/>
    </source>
</evidence>
<feature type="binding site" evidence="8">
    <location>
        <position position="76"/>
    </location>
    <ligand>
        <name>GTP</name>
        <dbReference type="ChEBI" id="CHEBI:37565"/>
    </ligand>
</feature>
<keyword evidence="11" id="KW-1185">Reference proteome</keyword>
<comment type="domain">
    <text evidence="8">The N-terminal domain determines nucleotide recognition and specific binding, while the C-terminal domain determines the specific binding to the target protein.</text>
</comment>
<keyword evidence="5 8" id="KW-0460">Magnesium</keyword>
<keyword evidence="7 8" id="KW-0501">Molybdenum cofactor biosynthesis</keyword>
<comment type="function">
    <text evidence="8">Transfers a GMP moiety from GTP to Mo-molybdopterin (Mo-MPT) cofactor (Moco or molybdenum cofactor) to form Mo-molybdopterin guanine dinucleotide (Mo-MGD) cofactor.</text>
</comment>
<dbReference type="InterPro" id="IPR013482">
    <property type="entry name" value="Molybde_CF_guanTrfase"/>
</dbReference>
<comment type="cofactor">
    <cofactor evidence="8">
        <name>Mg(2+)</name>
        <dbReference type="ChEBI" id="CHEBI:18420"/>
    </cofactor>
</comment>
<evidence type="ECO:0000256" key="1">
    <source>
        <dbReference type="ARBA" id="ARBA00022490"/>
    </source>
</evidence>
<dbReference type="Gene3D" id="3.90.550.10">
    <property type="entry name" value="Spore Coat Polysaccharide Biosynthesis Protein SpsA, Chain A"/>
    <property type="match status" value="1"/>
</dbReference>
<keyword evidence="6 8" id="KW-0342">GTP-binding</keyword>
<sequence length="205" mass="21745">MAPKPHRPRLPDCTGALVAGGQGSRLGGAAKGLLRLGGEPLVARALRVFDGLFAESVLVANDAAPYAALPVRATPDLLPGRGAPGGLHAALSAARTRWVFTAACDMPFLDAAQIAWLAARREGAPAVAVVWRGRLQPLHAFWSTACLPEIDRLLRQGQPSMWQLATAVGARLVPEESWREVDPEGRAFENVNTPEDAARLGLEVP</sequence>
<dbReference type="EMBL" id="BJTG01000001">
    <property type="protein sequence ID" value="GEJ55389.1"/>
    <property type="molecule type" value="Genomic_DNA"/>
</dbReference>
<protein>
    <recommendedName>
        <fullName evidence="8">Probable molybdenum cofactor guanylyltransferase</fullName>
        <shortName evidence="8">MoCo guanylyltransferase</shortName>
        <ecNumber evidence="8">2.7.7.77</ecNumber>
    </recommendedName>
    <alternativeName>
        <fullName evidence="8">GTP:molybdopterin guanylyltransferase</fullName>
    </alternativeName>
    <alternativeName>
        <fullName evidence="8">Mo-MPT guanylyltransferase</fullName>
    </alternativeName>
    <alternativeName>
        <fullName evidence="8">Molybdopterin guanylyltransferase</fullName>
    </alternativeName>
    <alternativeName>
        <fullName evidence="8">Molybdopterin-guanine dinucleotide synthase</fullName>
        <shortName evidence="8">MGD synthase</shortName>
    </alternativeName>
</protein>
<evidence type="ECO:0000256" key="6">
    <source>
        <dbReference type="ARBA" id="ARBA00023134"/>
    </source>
</evidence>
<dbReference type="GO" id="GO:0046872">
    <property type="term" value="F:metal ion binding"/>
    <property type="evidence" value="ECO:0007669"/>
    <property type="project" value="UniProtKB-KW"/>
</dbReference>
<dbReference type="AlphaFoldDB" id="A0A7I9VGL8"/>
<evidence type="ECO:0000313" key="11">
    <source>
        <dbReference type="Proteomes" id="UP000503640"/>
    </source>
</evidence>
<keyword evidence="10" id="KW-0548">Nucleotidyltransferase</keyword>
<dbReference type="GO" id="GO:0005737">
    <property type="term" value="C:cytoplasm"/>
    <property type="evidence" value="ECO:0007669"/>
    <property type="project" value="UniProtKB-SubCell"/>
</dbReference>
<dbReference type="SUPFAM" id="SSF53448">
    <property type="entry name" value="Nucleotide-diphospho-sugar transferases"/>
    <property type="match status" value="1"/>
</dbReference>
<feature type="binding site" evidence="8">
    <location>
        <position position="105"/>
    </location>
    <ligand>
        <name>Mg(2+)</name>
        <dbReference type="ChEBI" id="CHEBI:18420"/>
    </ligand>
</feature>
<reference evidence="11" key="1">
    <citation type="journal article" date="2020" name="Appl. Environ. Microbiol.">
        <title>Diazotrophic Anaeromyxobacter Isolates from Soils.</title>
        <authorList>
            <person name="Masuda Y."/>
            <person name="Yamanaka H."/>
            <person name="Xu Z.X."/>
            <person name="Shiratori Y."/>
            <person name="Aono T."/>
            <person name="Amachi S."/>
            <person name="Senoo K."/>
            <person name="Itoh H."/>
        </authorList>
    </citation>
    <scope>NUCLEOTIDE SEQUENCE [LARGE SCALE GENOMIC DNA]</scope>
    <source>
        <strain evidence="11">R267</strain>
    </source>
</reference>
<feature type="binding site" evidence="8">
    <location>
        <position position="31"/>
    </location>
    <ligand>
        <name>GTP</name>
        <dbReference type="ChEBI" id="CHEBI:37565"/>
    </ligand>
</feature>
<gene>
    <name evidence="8 10" type="primary">mobA</name>
    <name evidence="10" type="ORF">AMYX_01300</name>
</gene>
<comment type="subcellular location">
    <subcellularLocation>
        <location evidence="8">Cytoplasm</location>
    </subcellularLocation>
</comment>
<dbReference type="PANTHER" id="PTHR19136">
    <property type="entry name" value="MOLYBDENUM COFACTOR GUANYLYLTRANSFERASE"/>
    <property type="match status" value="1"/>
</dbReference>
<dbReference type="PANTHER" id="PTHR19136:SF81">
    <property type="entry name" value="MOLYBDENUM COFACTOR GUANYLYLTRANSFERASE"/>
    <property type="match status" value="1"/>
</dbReference>
<comment type="caution">
    <text evidence="10">The sequence shown here is derived from an EMBL/GenBank/DDBJ whole genome shotgun (WGS) entry which is preliminary data.</text>
</comment>
<comment type="similarity">
    <text evidence="8">Belongs to the MobA family.</text>
</comment>
<feature type="binding site" evidence="8">
    <location>
        <begin position="18"/>
        <end position="20"/>
    </location>
    <ligand>
        <name>GTP</name>
        <dbReference type="ChEBI" id="CHEBI:37565"/>
    </ligand>
</feature>
<dbReference type="GO" id="GO:1902758">
    <property type="term" value="P:bis(molybdopterin guanine dinucleotide)molybdenum biosynthetic process"/>
    <property type="evidence" value="ECO:0007669"/>
    <property type="project" value="TreeGrafter"/>
</dbReference>